<dbReference type="InterPro" id="IPR052558">
    <property type="entry name" value="Siderophore_Hydrolase_D"/>
</dbReference>
<evidence type="ECO:0000256" key="2">
    <source>
        <dbReference type="ARBA" id="ARBA00022801"/>
    </source>
</evidence>
<evidence type="ECO:0000256" key="1">
    <source>
        <dbReference type="ARBA" id="ARBA00005622"/>
    </source>
</evidence>
<sequence>MTTTSPLPPHAGRDSTFALLDAPPATHAIATRVLDRGQCGPDDAEAPAYRLFLAVPRAAPPPGGWPILYMLDGNAAFDFLTPAMLEGVPGLIVAGIGYDTEKQFARSQRIRDYSPPAAPGAPLRPDPHHPERLAGGAEVFVARLTGPIRAAAEAGLAVDGTRRALWGHSFGGLCSLYAACTRPGAFARHAVISPSVWWDTPLVEALVAQARFDRHSTRFYMAMGDSEKRTGSAGPPPDGPSPVTMAVFAAVAAKPGVAAATEVYPGAVHIAALPASIPAALALAAA</sequence>
<comment type="similarity">
    <text evidence="1">Belongs to the esterase D family.</text>
</comment>
<dbReference type="Pfam" id="PF00756">
    <property type="entry name" value="Esterase"/>
    <property type="match status" value="1"/>
</dbReference>
<protein>
    <submittedName>
        <fullName evidence="3">Alpha/beta hydrolase-fold protein</fullName>
    </submittedName>
</protein>
<evidence type="ECO:0000313" key="3">
    <source>
        <dbReference type="EMBL" id="MDR5651062.1"/>
    </source>
</evidence>
<comment type="caution">
    <text evidence="3">The sequence shown here is derived from an EMBL/GenBank/DDBJ whole genome shotgun (WGS) entry which is preliminary data.</text>
</comment>
<proteinExistence type="inferred from homology"/>
<dbReference type="SUPFAM" id="SSF53474">
    <property type="entry name" value="alpha/beta-Hydrolases"/>
    <property type="match status" value="1"/>
</dbReference>
<dbReference type="InterPro" id="IPR000801">
    <property type="entry name" value="Esterase-like"/>
</dbReference>
<keyword evidence="2 3" id="KW-0378">Hydrolase</keyword>
<evidence type="ECO:0000313" key="4">
    <source>
        <dbReference type="Proteomes" id="UP001247754"/>
    </source>
</evidence>
<gene>
    <name evidence="3" type="ORF">RGD00_00470</name>
</gene>
<dbReference type="EMBL" id="JAVKPH010000001">
    <property type="protein sequence ID" value="MDR5651062.1"/>
    <property type="molecule type" value="Genomic_DNA"/>
</dbReference>
<reference evidence="3 4" key="1">
    <citation type="submission" date="2023-09" db="EMBL/GenBank/DDBJ databases">
        <title>Xinfangfangia sedmenti sp. nov., isolated the sedment.</title>
        <authorList>
            <person name="Xu L."/>
        </authorList>
    </citation>
    <scope>NUCLEOTIDE SEQUENCE [LARGE SCALE GENOMIC DNA]</scope>
    <source>
        <strain evidence="3 4">LG-4</strain>
    </source>
</reference>
<dbReference type="InterPro" id="IPR029058">
    <property type="entry name" value="AB_hydrolase_fold"/>
</dbReference>
<dbReference type="GO" id="GO:0016787">
    <property type="term" value="F:hydrolase activity"/>
    <property type="evidence" value="ECO:0007669"/>
    <property type="project" value="UniProtKB-KW"/>
</dbReference>
<dbReference type="Proteomes" id="UP001247754">
    <property type="component" value="Unassembled WGS sequence"/>
</dbReference>
<organism evidence="3 4">
    <name type="scientific">Ruixingdingia sedimenti</name>
    <dbReference type="NCBI Taxonomy" id="3073604"/>
    <lineage>
        <taxon>Bacteria</taxon>
        <taxon>Pseudomonadati</taxon>
        <taxon>Pseudomonadota</taxon>
        <taxon>Alphaproteobacteria</taxon>
        <taxon>Rhodobacterales</taxon>
        <taxon>Paracoccaceae</taxon>
        <taxon>Ruixingdingia</taxon>
    </lineage>
</organism>
<keyword evidence="4" id="KW-1185">Reference proteome</keyword>
<dbReference type="RefSeq" id="WP_310455101.1">
    <property type="nucleotide sequence ID" value="NZ_JAVKPH010000001.1"/>
</dbReference>
<dbReference type="PANTHER" id="PTHR40841:SF2">
    <property type="entry name" value="SIDEROPHORE-DEGRADING ESTERASE (EUROFUNG)"/>
    <property type="match status" value="1"/>
</dbReference>
<name>A0ABU1F3M2_9RHOB</name>
<dbReference type="PANTHER" id="PTHR40841">
    <property type="entry name" value="SIDEROPHORE TRIACETYLFUSARININE C ESTERASE"/>
    <property type="match status" value="1"/>
</dbReference>
<accession>A0ABU1F3M2</accession>
<dbReference type="Gene3D" id="3.40.50.1820">
    <property type="entry name" value="alpha/beta hydrolase"/>
    <property type="match status" value="1"/>
</dbReference>